<evidence type="ECO:0000313" key="4">
    <source>
        <dbReference type="Proteomes" id="UP000319004"/>
    </source>
</evidence>
<evidence type="ECO:0000313" key="3">
    <source>
        <dbReference type="EMBL" id="QDV45623.1"/>
    </source>
</evidence>
<gene>
    <name evidence="3" type="ORF">Enr13x_55020</name>
</gene>
<dbReference type="Pfam" id="PF09850">
    <property type="entry name" value="DotU"/>
    <property type="match status" value="1"/>
</dbReference>
<feature type="domain" description="Type IV / VI secretion system DotU" evidence="2">
    <location>
        <begin position="6"/>
        <end position="201"/>
    </location>
</feature>
<name>A0A518HXN4_9BACT</name>
<dbReference type="PANTHER" id="PTHR38033:SF1">
    <property type="entry name" value="DOTU FAMILY TYPE IV_VI SECRETION SYSTEM PROTEIN"/>
    <property type="match status" value="1"/>
</dbReference>
<reference evidence="3 4" key="1">
    <citation type="submission" date="2019-03" db="EMBL/GenBank/DDBJ databases">
        <title>Deep-cultivation of Planctomycetes and their phenomic and genomic characterization uncovers novel biology.</title>
        <authorList>
            <person name="Wiegand S."/>
            <person name="Jogler M."/>
            <person name="Boedeker C."/>
            <person name="Pinto D."/>
            <person name="Vollmers J."/>
            <person name="Rivas-Marin E."/>
            <person name="Kohn T."/>
            <person name="Peeters S.H."/>
            <person name="Heuer A."/>
            <person name="Rast P."/>
            <person name="Oberbeckmann S."/>
            <person name="Bunk B."/>
            <person name="Jeske O."/>
            <person name="Meyerdierks A."/>
            <person name="Storesund J.E."/>
            <person name="Kallscheuer N."/>
            <person name="Luecker S."/>
            <person name="Lage O.M."/>
            <person name="Pohl T."/>
            <person name="Merkel B.J."/>
            <person name="Hornburger P."/>
            <person name="Mueller R.-W."/>
            <person name="Bruemmer F."/>
            <person name="Labrenz M."/>
            <person name="Spormann A.M."/>
            <person name="Op den Camp H."/>
            <person name="Overmann J."/>
            <person name="Amann R."/>
            <person name="Jetten M.S.M."/>
            <person name="Mascher T."/>
            <person name="Medema M.H."/>
            <person name="Devos D.P."/>
            <person name="Kaster A.-K."/>
            <person name="Ovreas L."/>
            <person name="Rohde M."/>
            <person name="Galperin M.Y."/>
            <person name="Jogler C."/>
        </authorList>
    </citation>
    <scope>NUCLEOTIDE SEQUENCE [LARGE SCALE GENOMIC DNA]</scope>
    <source>
        <strain evidence="3 4">Enr13</strain>
    </source>
</reference>
<evidence type="ECO:0000259" key="2">
    <source>
        <dbReference type="Pfam" id="PF09850"/>
    </source>
</evidence>
<keyword evidence="1" id="KW-0812">Transmembrane</keyword>
<keyword evidence="1" id="KW-0472">Membrane</keyword>
<accession>A0A518HXN4</accession>
<dbReference type="PANTHER" id="PTHR38033">
    <property type="entry name" value="MEMBRANE PROTEIN-RELATED"/>
    <property type="match status" value="1"/>
</dbReference>
<dbReference type="InterPro" id="IPR038522">
    <property type="entry name" value="T4/T6SS_DotU_sf"/>
</dbReference>
<dbReference type="AlphaFoldDB" id="A0A518HXN4"/>
<dbReference type="RefSeq" id="WP_145389881.1">
    <property type="nucleotide sequence ID" value="NZ_CP037423.1"/>
</dbReference>
<dbReference type="OrthoDB" id="345640at2"/>
<sequence length="212" mass="23504">MSPEFAAAVDPVFMYVSSVVDEIEANKNPSPEDTSAKIRGLLDNAENMLGRRPDWELAKYALVAWVDDLLIEAAWDGSKWWEQNRLEFQIFKSTSAFSKFYEQSQKATELPQKDALEVFYVCVVLGFRGLYADPEATAQHEHFGVPASLDEWARRTGMAIQLGQGRPPILEQGRPGQGAPPLEGKYLLISSVICCVLLAAVAVGIGKMLVWP</sequence>
<dbReference type="InterPro" id="IPR017732">
    <property type="entry name" value="T4/T6SS_DotU"/>
</dbReference>
<feature type="transmembrane region" description="Helical" evidence="1">
    <location>
        <begin position="186"/>
        <end position="210"/>
    </location>
</feature>
<protein>
    <recommendedName>
        <fullName evidence="2">Type IV / VI secretion system DotU domain-containing protein</fullName>
    </recommendedName>
</protein>
<organism evidence="3 4">
    <name type="scientific">Stieleria neptunia</name>
    <dbReference type="NCBI Taxonomy" id="2527979"/>
    <lineage>
        <taxon>Bacteria</taxon>
        <taxon>Pseudomonadati</taxon>
        <taxon>Planctomycetota</taxon>
        <taxon>Planctomycetia</taxon>
        <taxon>Pirellulales</taxon>
        <taxon>Pirellulaceae</taxon>
        <taxon>Stieleria</taxon>
    </lineage>
</organism>
<evidence type="ECO:0000256" key="1">
    <source>
        <dbReference type="SAM" id="Phobius"/>
    </source>
</evidence>
<proteinExistence type="predicted"/>
<dbReference type="Gene3D" id="1.25.40.590">
    <property type="entry name" value="Type IV / VI secretion system, DotU"/>
    <property type="match status" value="1"/>
</dbReference>
<keyword evidence="1" id="KW-1133">Transmembrane helix</keyword>
<dbReference type="KEGG" id="snep:Enr13x_55020"/>
<dbReference type="EMBL" id="CP037423">
    <property type="protein sequence ID" value="QDV45623.1"/>
    <property type="molecule type" value="Genomic_DNA"/>
</dbReference>
<keyword evidence="4" id="KW-1185">Reference proteome</keyword>
<dbReference type="Proteomes" id="UP000319004">
    <property type="component" value="Chromosome"/>
</dbReference>